<dbReference type="InterPro" id="IPR002676">
    <property type="entry name" value="RimM_N"/>
</dbReference>
<dbReference type="InterPro" id="IPR036976">
    <property type="entry name" value="RimM_N_sf"/>
</dbReference>
<dbReference type="PANTHER" id="PTHR33692:SF1">
    <property type="entry name" value="RIBOSOME MATURATION FACTOR RIMM"/>
    <property type="match status" value="1"/>
</dbReference>
<dbReference type="HAMAP" id="MF_00014">
    <property type="entry name" value="Ribosome_mat_RimM"/>
    <property type="match status" value="1"/>
</dbReference>
<gene>
    <name evidence="5 8" type="primary">rimM</name>
    <name evidence="8" type="ORF">C7B46_04065</name>
</gene>
<reference evidence="8 9" key="1">
    <citation type="journal article" date="2014" name="BMC Genomics">
        <title>Comparison of environmental and isolate Sulfobacillus genomes reveals diverse carbon, sulfur, nitrogen, and hydrogen metabolisms.</title>
        <authorList>
            <person name="Justice N.B."/>
            <person name="Norman A."/>
            <person name="Brown C.T."/>
            <person name="Singh A."/>
            <person name="Thomas B.C."/>
            <person name="Banfield J.F."/>
        </authorList>
    </citation>
    <scope>NUCLEOTIDE SEQUENCE [LARGE SCALE GENOMIC DNA]</scope>
    <source>
        <strain evidence="8">AMDSBA4</strain>
    </source>
</reference>
<organism evidence="8 9">
    <name type="scientific">Sulfobacillus benefaciens</name>
    <dbReference type="NCBI Taxonomy" id="453960"/>
    <lineage>
        <taxon>Bacteria</taxon>
        <taxon>Bacillati</taxon>
        <taxon>Bacillota</taxon>
        <taxon>Clostridia</taxon>
        <taxon>Eubacteriales</taxon>
        <taxon>Clostridiales Family XVII. Incertae Sedis</taxon>
        <taxon>Sulfobacillus</taxon>
    </lineage>
</organism>
<keyword evidence="2 5" id="KW-0690">Ribosome biogenesis</keyword>
<dbReference type="SUPFAM" id="SSF50447">
    <property type="entry name" value="Translation proteins"/>
    <property type="match status" value="1"/>
</dbReference>
<evidence type="ECO:0000313" key="8">
    <source>
        <dbReference type="EMBL" id="PSR34619.1"/>
    </source>
</evidence>
<dbReference type="InterPro" id="IPR011961">
    <property type="entry name" value="RimM"/>
</dbReference>
<name>A0A2T2XJF3_9FIRM</name>
<evidence type="ECO:0000256" key="4">
    <source>
        <dbReference type="ARBA" id="ARBA00023186"/>
    </source>
</evidence>
<evidence type="ECO:0000313" key="9">
    <source>
        <dbReference type="Proteomes" id="UP000242972"/>
    </source>
</evidence>
<evidence type="ECO:0000256" key="5">
    <source>
        <dbReference type="HAMAP-Rule" id="MF_00014"/>
    </source>
</evidence>
<comment type="domain">
    <text evidence="5">The PRC barrel domain binds ribosomal protein uS19.</text>
</comment>
<evidence type="ECO:0000256" key="2">
    <source>
        <dbReference type="ARBA" id="ARBA00022517"/>
    </source>
</evidence>
<dbReference type="Pfam" id="PF01782">
    <property type="entry name" value="RimM"/>
    <property type="match status" value="1"/>
</dbReference>
<dbReference type="GO" id="GO:0006364">
    <property type="term" value="P:rRNA processing"/>
    <property type="evidence" value="ECO:0007669"/>
    <property type="project" value="UniProtKB-UniRule"/>
</dbReference>
<feature type="domain" description="RimM N-terminal" evidence="6">
    <location>
        <begin position="15"/>
        <end position="93"/>
    </location>
</feature>
<dbReference type="SUPFAM" id="SSF50346">
    <property type="entry name" value="PRC-barrel domain"/>
    <property type="match status" value="1"/>
</dbReference>
<dbReference type="GO" id="GO:0005840">
    <property type="term" value="C:ribosome"/>
    <property type="evidence" value="ECO:0007669"/>
    <property type="project" value="InterPro"/>
</dbReference>
<keyword evidence="4 5" id="KW-0143">Chaperone</keyword>
<keyword evidence="3 5" id="KW-0698">rRNA processing</keyword>
<dbReference type="InterPro" id="IPR056792">
    <property type="entry name" value="PRC_RimM"/>
</dbReference>
<dbReference type="InterPro" id="IPR011033">
    <property type="entry name" value="PRC_barrel-like_sf"/>
</dbReference>
<comment type="subunit">
    <text evidence="5">Binds ribosomal protein uS19.</text>
</comment>
<dbReference type="PANTHER" id="PTHR33692">
    <property type="entry name" value="RIBOSOME MATURATION FACTOR RIMM"/>
    <property type="match status" value="1"/>
</dbReference>
<proteinExistence type="inferred from homology"/>
<comment type="caution">
    <text evidence="8">The sequence shown here is derived from an EMBL/GenBank/DDBJ whole genome shotgun (WGS) entry which is preliminary data.</text>
</comment>
<dbReference type="Proteomes" id="UP000242972">
    <property type="component" value="Unassembled WGS sequence"/>
</dbReference>
<dbReference type="GO" id="GO:0005737">
    <property type="term" value="C:cytoplasm"/>
    <property type="evidence" value="ECO:0007669"/>
    <property type="project" value="UniProtKB-SubCell"/>
</dbReference>
<accession>A0A2T2XJF3</accession>
<evidence type="ECO:0000256" key="3">
    <source>
        <dbReference type="ARBA" id="ARBA00022552"/>
    </source>
</evidence>
<protein>
    <recommendedName>
        <fullName evidence="5">Ribosome maturation factor RimM</fullName>
    </recommendedName>
</protein>
<dbReference type="InterPro" id="IPR009000">
    <property type="entry name" value="Transl_B-barrel_sf"/>
</dbReference>
<comment type="function">
    <text evidence="5">An accessory protein needed during the final step in the assembly of 30S ribosomal subunit, possibly for assembly of the head region. Essential for efficient processing of 16S rRNA. May be needed both before and after RbfA during the maturation of 16S rRNA. It has affinity for free ribosomal 30S subunits but not for 70S ribosomes.</text>
</comment>
<dbReference type="Gene3D" id="2.30.30.240">
    <property type="entry name" value="PRC-barrel domain"/>
    <property type="match status" value="1"/>
</dbReference>
<dbReference type="AlphaFoldDB" id="A0A2T2XJF3"/>
<feature type="domain" description="Ribosome maturation factor RimM PRC barrel" evidence="7">
    <location>
        <begin position="105"/>
        <end position="175"/>
    </location>
</feature>
<evidence type="ECO:0000256" key="1">
    <source>
        <dbReference type="ARBA" id="ARBA00022490"/>
    </source>
</evidence>
<evidence type="ECO:0000259" key="6">
    <source>
        <dbReference type="Pfam" id="PF01782"/>
    </source>
</evidence>
<dbReference type="GO" id="GO:0043022">
    <property type="term" value="F:ribosome binding"/>
    <property type="evidence" value="ECO:0007669"/>
    <property type="project" value="InterPro"/>
</dbReference>
<keyword evidence="1 5" id="KW-0963">Cytoplasm</keyword>
<dbReference type="Gene3D" id="2.40.30.60">
    <property type="entry name" value="RimM"/>
    <property type="match status" value="1"/>
</dbReference>
<comment type="subcellular location">
    <subcellularLocation>
        <location evidence="5">Cytoplasm</location>
    </subcellularLocation>
</comment>
<sequence length="179" mass="20113">MSSHRPQDHEGFVMVGEIVGVHGIDGTMKVYPTTDFVDRLVHRKSVWVSSDTQPVAVVEAKTHNNVVLMRLASVRTREQGLLMRGKTLWVPVEELPPLPEGEYYWHQLLGMQVEECDTGRVLGTLQHVIRSGQHHDLFEVDRPSAKPLLIPALRAVVRDVDVEAKVMRVVLPEGLEDAT</sequence>
<dbReference type="Pfam" id="PF24986">
    <property type="entry name" value="PRC_RimM"/>
    <property type="match status" value="1"/>
</dbReference>
<dbReference type="NCBIfam" id="TIGR02273">
    <property type="entry name" value="16S_RimM"/>
    <property type="match status" value="1"/>
</dbReference>
<dbReference type="GO" id="GO:0042274">
    <property type="term" value="P:ribosomal small subunit biogenesis"/>
    <property type="evidence" value="ECO:0007669"/>
    <property type="project" value="UniProtKB-UniRule"/>
</dbReference>
<comment type="similarity">
    <text evidence="5">Belongs to the RimM family.</text>
</comment>
<evidence type="ECO:0000259" key="7">
    <source>
        <dbReference type="Pfam" id="PF24986"/>
    </source>
</evidence>
<dbReference type="EMBL" id="PXYW01000007">
    <property type="protein sequence ID" value="PSR34619.1"/>
    <property type="molecule type" value="Genomic_DNA"/>
</dbReference>